<accession>A0A7X2ZCS0</accession>
<dbReference type="AlphaFoldDB" id="A0A7X2ZCS0"/>
<keyword evidence="2" id="KW-1185">Reference proteome</keyword>
<name>A0A7X2ZCS0_9BACL</name>
<comment type="caution">
    <text evidence="1">The sequence shown here is derived from an EMBL/GenBank/DDBJ whole genome shotgun (WGS) entry which is preliminary data.</text>
</comment>
<reference evidence="1 2" key="1">
    <citation type="submission" date="2019-11" db="EMBL/GenBank/DDBJ databases">
        <title>Draft genome sequences of five Paenibacillus species of dairy origin.</title>
        <authorList>
            <person name="Olajide A.M."/>
            <person name="Chen S."/>
            <person name="Lapointe G."/>
        </authorList>
    </citation>
    <scope>NUCLEOTIDE SEQUENCE [LARGE SCALE GENOMIC DNA]</scope>
    <source>
        <strain evidence="1 2">2CS3</strain>
    </source>
</reference>
<organism evidence="1 2">
    <name type="scientific">Paenibacillus validus</name>
    <dbReference type="NCBI Taxonomy" id="44253"/>
    <lineage>
        <taxon>Bacteria</taxon>
        <taxon>Bacillati</taxon>
        <taxon>Bacillota</taxon>
        <taxon>Bacilli</taxon>
        <taxon>Bacillales</taxon>
        <taxon>Paenibacillaceae</taxon>
        <taxon>Paenibacillus</taxon>
    </lineage>
</organism>
<proteinExistence type="predicted"/>
<sequence>MATYWLVPLEWDGETAVFSEERFALAPADKRDRFVRALQAVHPRLLLAFKAHLLVADEALDACGTDDLPFALGSAGPIVLRSLEASTATDEEPSAGWPLSHCAEAYLSGLPSPGEAARLLSLADLEPGTEEWAAALRAWLLRGDRIIMLREDGVDR</sequence>
<evidence type="ECO:0000313" key="1">
    <source>
        <dbReference type="EMBL" id="MUG72568.1"/>
    </source>
</evidence>
<dbReference type="EMBL" id="WNZX01000016">
    <property type="protein sequence ID" value="MUG72568.1"/>
    <property type="molecule type" value="Genomic_DNA"/>
</dbReference>
<evidence type="ECO:0000313" key="2">
    <source>
        <dbReference type="Proteomes" id="UP000450917"/>
    </source>
</evidence>
<dbReference type="RefSeq" id="WP_054797358.1">
    <property type="nucleotide sequence ID" value="NZ_JARTHJ010000060.1"/>
</dbReference>
<gene>
    <name evidence="1" type="ORF">GNP93_18015</name>
</gene>
<protein>
    <submittedName>
        <fullName evidence="1">Uncharacterized protein</fullName>
    </submittedName>
</protein>
<dbReference type="Proteomes" id="UP000450917">
    <property type="component" value="Unassembled WGS sequence"/>
</dbReference>